<proteinExistence type="predicted"/>
<name>A0ABP8CHL6_9FLAO</name>
<dbReference type="RefSeq" id="WP_344789530.1">
    <property type="nucleotide sequence ID" value="NZ_BAABCA010000008.1"/>
</dbReference>
<accession>A0ABP8CHL6</accession>
<reference evidence="2" key="1">
    <citation type="journal article" date="2019" name="Int. J. Syst. Evol. Microbiol.">
        <title>The Global Catalogue of Microorganisms (GCM) 10K type strain sequencing project: providing services to taxonomists for standard genome sequencing and annotation.</title>
        <authorList>
            <consortium name="The Broad Institute Genomics Platform"/>
            <consortium name="The Broad Institute Genome Sequencing Center for Infectious Disease"/>
            <person name="Wu L."/>
            <person name="Ma J."/>
        </authorList>
    </citation>
    <scope>NUCLEOTIDE SEQUENCE [LARGE SCALE GENOMIC DNA]</scope>
    <source>
        <strain evidence="2">JCM 17630</strain>
    </source>
</reference>
<gene>
    <name evidence="1" type="ORF">GCM10022291_33630</name>
</gene>
<protein>
    <recommendedName>
        <fullName evidence="3">Apea-like HEPN domain-containing protein</fullName>
    </recommendedName>
</protein>
<organism evidence="1 2">
    <name type="scientific">Postechiella marina</name>
    <dbReference type="NCBI Taxonomy" id="943941"/>
    <lineage>
        <taxon>Bacteria</taxon>
        <taxon>Pseudomonadati</taxon>
        <taxon>Bacteroidota</taxon>
        <taxon>Flavobacteriia</taxon>
        <taxon>Flavobacteriales</taxon>
        <taxon>Flavobacteriaceae</taxon>
        <taxon>Postechiella</taxon>
    </lineage>
</organism>
<dbReference type="EMBL" id="BAABCA010000008">
    <property type="protein sequence ID" value="GAA4239416.1"/>
    <property type="molecule type" value="Genomic_DNA"/>
</dbReference>
<dbReference type="Proteomes" id="UP001501496">
    <property type="component" value="Unassembled WGS sequence"/>
</dbReference>
<keyword evidence="2" id="KW-1185">Reference proteome</keyword>
<sequence length="317" mass="37375">MLEQIFNIFPICNNDIIQYIGFKTYDVKGNDDEKIKFLQEKVHQDYTDLEYVSIPETYKITDSNGKEIVGIHLESYNILVHNSTNSVLFDSIFQLSNAGNEPLFVITMIVDGEIRIDKTEKYQATPKTDYTYSINETIPEHYFTNYYTEKGFELDNLLEDDFLKAIRLLFQNEMYVSSLKLLLSAIDTFAFLEFGDTRNNFKNWLNEFCNLSELKITEEELWEFRNSLLHMTNTVSRKVKNESVTGLGFYVFNEDIEERTSDGKIKYFNLKSLIVNVAFGLKNWAESFNNNRGKFEQFIERYDLVISDTRYKRIIYK</sequence>
<evidence type="ECO:0000313" key="1">
    <source>
        <dbReference type="EMBL" id="GAA4239416.1"/>
    </source>
</evidence>
<evidence type="ECO:0000313" key="2">
    <source>
        <dbReference type="Proteomes" id="UP001501496"/>
    </source>
</evidence>
<comment type="caution">
    <text evidence="1">The sequence shown here is derived from an EMBL/GenBank/DDBJ whole genome shotgun (WGS) entry which is preliminary data.</text>
</comment>
<evidence type="ECO:0008006" key="3">
    <source>
        <dbReference type="Google" id="ProtNLM"/>
    </source>
</evidence>